<evidence type="ECO:0000256" key="5">
    <source>
        <dbReference type="ARBA" id="ARBA00023078"/>
    </source>
</evidence>
<dbReference type="PROSITE" id="PS51445">
    <property type="entry name" value="PBS_LINKER"/>
    <property type="match status" value="1"/>
</dbReference>
<dbReference type="GO" id="GO:0030089">
    <property type="term" value="C:phycobilisome"/>
    <property type="evidence" value="ECO:0007669"/>
    <property type="project" value="UniProtKB-UniRule"/>
</dbReference>
<dbReference type="GO" id="GO:0015979">
    <property type="term" value="P:photosynthesis"/>
    <property type="evidence" value="ECO:0007669"/>
    <property type="project" value="UniProtKB-KW"/>
</dbReference>
<accession>A0A0A2C1Y1</accession>
<feature type="domain" description="PBS-linker" evidence="8">
    <location>
        <begin position="79"/>
        <end position="259"/>
    </location>
</feature>
<organism evidence="9 10">
    <name type="scientific">Prochlorococcus marinus str. PAC1</name>
    <dbReference type="NCBI Taxonomy" id="59924"/>
    <lineage>
        <taxon>Bacteria</taxon>
        <taxon>Bacillati</taxon>
        <taxon>Cyanobacteriota</taxon>
        <taxon>Cyanophyceae</taxon>
        <taxon>Synechococcales</taxon>
        <taxon>Prochlorococcaceae</taxon>
        <taxon>Prochlorococcus</taxon>
    </lineage>
</organism>
<evidence type="ECO:0000256" key="2">
    <source>
        <dbReference type="ARBA" id="ARBA00022531"/>
    </source>
</evidence>
<reference evidence="10" key="1">
    <citation type="journal article" date="2014" name="Sci. Data">
        <title>Genomes of diverse isolates of the marine cyanobacterium Prochlorococcus.</title>
        <authorList>
            <person name="Biller S."/>
            <person name="Berube P."/>
            <person name="Thompson J."/>
            <person name="Kelly L."/>
            <person name="Roggensack S."/>
            <person name="Awad L."/>
            <person name="Roache-Johnson K."/>
            <person name="Ding H."/>
            <person name="Giovannoni S.J."/>
            <person name="Moore L.R."/>
            <person name="Chisholm S.W."/>
        </authorList>
    </citation>
    <scope>NUCLEOTIDE SEQUENCE [LARGE SCALE GENOMIC DNA]</scope>
    <source>
        <strain evidence="10">PAC1</strain>
    </source>
</reference>
<dbReference type="Pfam" id="PF00427">
    <property type="entry name" value="PBS_linker_poly"/>
    <property type="match status" value="1"/>
</dbReference>
<keyword evidence="4 7" id="KW-0605">Phycobilisome</keyword>
<dbReference type="RefSeq" id="WP_036906281.1">
    <property type="nucleotide sequence ID" value="NZ_CP138967.1"/>
</dbReference>
<comment type="similarity">
    <text evidence="7">Belongs to the phycobilisome linker protein family.</text>
</comment>
<keyword evidence="6" id="KW-0472">Membrane</keyword>
<dbReference type="Gene3D" id="1.10.3130.20">
    <property type="entry name" value="Phycobilisome linker domain"/>
    <property type="match status" value="1"/>
</dbReference>
<dbReference type="Proteomes" id="UP000030392">
    <property type="component" value="Unassembled WGS sequence"/>
</dbReference>
<sequence>MSSIPFKALKIGAEAINQDPVKFNKSRVSGSKKTTYGLHIRGASMPGEKEKFTVTSKTKPKQFENLIHNNVMSSYRRDKIESYKYKILNKESAGINMLQINEFVPNDDDALLVAINALYKHIFGNLSLMQSERPIDIERKLRNGDLTVREFTRKICKSTIYRNFYFDGISQYKAIKLRYKHILGRPIKSKGEVTQSTNIINNLGFEEHIDFLIDSNEYNNIFGEDIVPFMRSWNSPTGFKTKSFLETSYLTKAFATSDICTII</sequence>
<comment type="caution">
    <text evidence="9">The sequence shown here is derived from an EMBL/GenBank/DDBJ whole genome shotgun (WGS) entry which is preliminary data.</text>
</comment>
<evidence type="ECO:0000313" key="10">
    <source>
        <dbReference type="Proteomes" id="UP000030392"/>
    </source>
</evidence>
<evidence type="ECO:0000256" key="4">
    <source>
        <dbReference type="ARBA" id="ARBA00022738"/>
    </source>
</evidence>
<keyword evidence="2" id="KW-0602">Photosynthesis</keyword>
<dbReference type="InterPro" id="IPR038255">
    <property type="entry name" value="PBS_linker_sf"/>
</dbReference>
<evidence type="ECO:0000259" key="8">
    <source>
        <dbReference type="PROSITE" id="PS51445"/>
    </source>
</evidence>
<protein>
    <submittedName>
        <fullName evidence="9">Phycobilisome linker polypeptide</fullName>
    </submittedName>
</protein>
<keyword evidence="5" id="KW-0793">Thylakoid</keyword>
<evidence type="ECO:0000256" key="1">
    <source>
        <dbReference type="ARBA" id="ARBA00004445"/>
    </source>
</evidence>
<comment type="subcellular location">
    <subcellularLocation>
        <location evidence="1">Cellular thylakoid membrane</location>
        <topology evidence="1">Peripheral membrane protein</topology>
        <orientation evidence="1">Cytoplasmic side</orientation>
    </subcellularLocation>
</comment>
<name>A0A0A2C1Y1_PROMR</name>
<dbReference type="GO" id="GO:0031676">
    <property type="term" value="C:plasma membrane-derived thylakoid membrane"/>
    <property type="evidence" value="ECO:0007669"/>
    <property type="project" value="UniProtKB-SubCell"/>
</dbReference>
<evidence type="ECO:0000256" key="7">
    <source>
        <dbReference type="PROSITE-ProRule" id="PRU00775"/>
    </source>
</evidence>
<dbReference type="InterPro" id="IPR001297">
    <property type="entry name" value="PBS_linker_dom"/>
</dbReference>
<evidence type="ECO:0000256" key="3">
    <source>
        <dbReference type="ARBA" id="ARBA00022549"/>
    </source>
</evidence>
<keyword evidence="3" id="KW-0042">Antenna complex</keyword>
<dbReference type="PANTHER" id="PTHR34011">
    <property type="entry name" value="PHYCOBILISOME 32.1 KDA LINKER POLYPEPTIDE, PHYCOCYANIN-ASSOCIATED, ROD 2-RELATED"/>
    <property type="match status" value="1"/>
</dbReference>
<dbReference type="AlphaFoldDB" id="A0A0A2C1Y1"/>
<dbReference type="EMBL" id="JNAX01000012">
    <property type="protein sequence ID" value="KGG20333.1"/>
    <property type="molecule type" value="Genomic_DNA"/>
</dbReference>
<proteinExistence type="inferred from homology"/>
<gene>
    <name evidence="9" type="ORF">EV03_1295</name>
</gene>
<evidence type="ECO:0000256" key="6">
    <source>
        <dbReference type="ARBA" id="ARBA00023136"/>
    </source>
</evidence>
<dbReference type="PANTHER" id="PTHR34011:SF6">
    <property type="entry name" value="PHYCOBILIPROTEIN APCE"/>
    <property type="match status" value="1"/>
</dbReference>
<evidence type="ECO:0000313" key="9">
    <source>
        <dbReference type="EMBL" id="KGG20333.1"/>
    </source>
</evidence>